<accession>A0ABQ4ZTK5</accession>
<evidence type="ECO:0000313" key="2">
    <source>
        <dbReference type="Proteomes" id="UP001151760"/>
    </source>
</evidence>
<gene>
    <name evidence="1" type="ORF">Tco_0774729</name>
</gene>
<protein>
    <submittedName>
        <fullName evidence="1">Uncharacterized protein</fullName>
    </submittedName>
</protein>
<name>A0ABQ4ZTK5_9ASTR</name>
<organism evidence="1 2">
    <name type="scientific">Tanacetum coccineum</name>
    <dbReference type="NCBI Taxonomy" id="301880"/>
    <lineage>
        <taxon>Eukaryota</taxon>
        <taxon>Viridiplantae</taxon>
        <taxon>Streptophyta</taxon>
        <taxon>Embryophyta</taxon>
        <taxon>Tracheophyta</taxon>
        <taxon>Spermatophyta</taxon>
        <taxon>Magnoliopsida</taxon>
        <taxon>eudicotyledons</taxon>
        <taxon>Gunneridae</taxon>
        <taxon>Pentapetalae</taxon>
        <taxon>asterids</taxon>
        <taxon>campanulids</taxon>
        <taxon>Asterales</taxon>
        <taxon>Asteraceae</taxon>
        <taxon>Asteroideae</taxon>
        <taxon>Anthemideae</taxon>
        <taxon>Anthemidinae</taxon>
        <taxon>Tanacetum</taxon>
    </lineage>
</organism>
<keyword evidence="2" id="KW-1185">Reference proteome</keyword>
<sequence length="325" mass="37298">MRGRESLFPNRKRLRISVAPRSAKRGIIPFIGENSWNKKLPGFQAFGEAFEKPSKNSRSMIPALGVVLVTVVGTSGFELKWDKRRWDLSGVLGTLGVGILVSDSDSGKVGGVAGLQWEWDEPVDVMTLKDDTLKLGRTESNGSSSRGSKAQETERLRESFWLSVILDYMTKFKHPMKESFRDFVQWMSEKEREMLMDRDAQGTLPQGPKYTAINLLSSQMRKKKRKATLLRHSPQRSPKRRALNQVMMTSGKDQKIGIYKNGGSHAIFRSSYIRDSRWNYDSQARCIRRYPLSKRVDDKDNICLARMARDHGWKLKQERLRQPSR</sequence>
<dbReference type="EMBL" id="BQNB010011557">
    <property type="protein sequence ID" value="GJS92093.1"/>
    <property type="molecule type" value="Genomic_DNA"/>
</dbReference>
<proteinExistence type="predicted"/>
<evidence type="ECO:0000313" key="1">
    <source>
        <dbReference type="EMBL" id="GJS92093.1"/>
    </source>
</evidence>
<reference evidence="1" key="1">
    <citation type="journal article" date="2022" name="Int. J. Mol. Sci.">
        <title>Draft Genome of Tanacetum Coccineum: Genomic Comparison of Closely Related Tanacetum-Family Plants.</title>
        <authorList>
            <person name="Yamashiro T."/>
            <person name="Shiraishi A."/>
            <person name="Nakayama K."/>
            <person name="Satake H."/>
        </authorList>
    </citation>
    <scope>NUCLEOTIDE SEQUENCE</scope>
</reference>
<comment type="caution">
    <text evidence="1">The sequence shown here is derived from an EMBL/GenBank/DDBJ whole genome shotgun (WGS) entry which is preliminary data.</text>
</comment>
<dbReference type="Proteomes" id="UP001151760">
    <property type="component" value="Unassembled WGS sequence"/>
</dbReference>
<reference evidence="1" key="2">
    <citation type="submission" date="2022-01" db="EMBL/GenBank/DDBJ databases">
        <authorList>
            <person name="Yamashiro T."/>
            <person name="Shiraishi A."/>
            <person name="Satake H."/>
            <person name="Nakayama K."/>
        </authorList>
    </citation>
    <scope>NUCLEOTIDE SEQUENCE</scope>
</reference>